<proteinExistence type="predicted"/>
<gene>
    <name evidence="3" type="ORF">GCM10010842_08720</name>
</gene>
<name>A0ABQ2IVG3_9DEIO</name>
<dbReference type="RefSeq" id="WP_189054383.1">
    <property type="nucleotide sequence ID" value="NZ_BMOR01000002.1"/>
</dbReference>
<dbReference type="Pfam" id="PF00754">
    <property type="entry name" value="F5_F8_type_C"/>
    <property type="match status" value="1"/>
</dbReference>
<feature type="transmembrane region" description="Helical" evidence="1">
    <location>
        <begin position="421"/>
        <end position="441"/>
    </location>
</feature>
<keyword evidence="1" id="KW-0812">Transmembrane</keyword>
<dbReference type="EMBL" id="BMOR01000002">
    <property type="protein sequence ID" value="GGN32230.1"/>
    <property type="molecule type" value="Genomic_DNA"/>
</dbReference>
<accession>A0ABQ2IVG3</accession>
<sequence>MRYTTPVNTLAVNSSGERQLEAHHLDDNFAAQDNAIQAITRALFASGGVAKAGAVTLTGLNLRVQDRVGVTLDTSAALHVTDLTLDLTTLPAGKGTVVMTTDPVTVNRTYTDIVTQENLTDTMTVRLGRLLVVGAGASGVTLDASGYPVAPQNTVPVAHVTRTAGGATLDEVLNPAIQVNSSVSGPAGADGADGTDGVSVTGAEINGSGHLILTLSDASTIDAGEVGSSGGAGLPSGGTTGQVLTKLSGADGDVGWQTPAVGGTGGSGGGTGYRYYRLNITANGGGDRVGSSELILRSESGGTNLALGMPATASSEEAALGFPAANAVNGTAASGDGWITAANLTSAWLQVDLGTPQTIWEYAVAAYPTSSSTAARSPRDWALEGSNDGTTWTPIHSVAAAPFTGTPAELLTYPLAEQNAAYMPVVTTIANVLPGGAALLVSSMPPRMVYRHTDGTPYYGPVYSTTP</sequence>
<evidence type="ECO:0000313" key="3">
    <source>
        <dbReference type="EMBL" id="GGN32230.1"/>
    </source>
</evidence>
<dbReference type="InterPro" id="IPR008979">
    <property type="entry name" value="Galactose-bd-like_sf"/>
</dbReference>
<feature type="domain" description="F5/8 type C" evidence="2">
    <location>
        <begin position="291"/>
        <end position="406"/>
    </location>
</feature>
<dbReference type="SUPFAM" id="SSF49785">
    <property type="entry name" value="Galactose-binding domain-like"/>
    <property type="match status" value="1"/>
</dbReference>
<evidence type="ECO:0000256" key="1">
    <source>
        <dbReference type="SAM" id="Phobius"/>
    </source>
</evidence>
<keyword evidence="4" id="KW-1185">Reference proteome</keyword>
<comment type="caution">
    <text evidence="3">The sequence shown here is derived from an EMBL/GenBank/DDBJ whole genome shotgun (WGS) entry which is preliminary data.</text>
</comment>
<dbReference type="Gene3D" id="2.60.120.260">
    <property type="entry name" value="Galactose-binding domain-like"/>
    <property type="match status" value="1"/>
</dbReference>
<dbReference type="PROSITE" id="PS50022">
    <property type="entry name" value="FA58C_3"/>
    <property type="match status" value="1"/>
</dbReference>
<dbReference type="Proteomes" id="UP000645517">
    <property type="component" value="Unassembled WGS sequence"/>
</dbReference>
<organism evidence="3 4">
    <name type="scientific">Deinococcus daejeonensis</name>
    <dbReference type="NCBI Taxonomy" id="1007098"/>
    <lineage>
        <taxon>Bacteria</taxon>
        <taxon>Thermotogati</taxon>
        <taxon>Deinococcota</taxon>
        <taxon>Deinococci</taxon>
        <taxon>Deinococcales</taxon>
        <taxon>Deinococcaceae</taxon>
        <taxon>Deinococcus</taxon>
    </lineage>
</organism>
<keyword evidence="1" id="KW-0472">Membrane</keyword>
<evidence type="ECO:0000313" key="4">
    <source>
        <dbReference type="Proteomes" id="UP000645517"/>
    </source>
</evidence>
<protein>
    <recommendedName>
        <fullName evidence="2">F5/8 type C domain-containing protein</fullName>
    </recommendedName>
</protein>
<reference evidence="4" key="1">
    <citation type="journal article" date="2019" name="Int. J. Syst. Evol. Microbiol.">
        <title>The Global Catalogue of Microorganisms (GCM) 10K type strain sequencing project: providing services to taxonomists for standard genome sequencing and annotation.</title>
        <authorList>
            <consortium name="The Broad Institute Genomics Platform"/>
            <consortium name="The Broad Institute Genome Sequencing Center for Infectious Disease"/>
            <person name="Wu L."/>
            <person name="Ma J."/>
        </authorList>
    </citation>
    <scope>NUCLEOTIDE SEQUENCE [LARGE SCALE GENOMIC DNA]</scope>
    <source>
        <strain evidence="4">JCM 16918</strain>
    </source>
</reference>
<dbReference type="InterPro" id="IPR000421">
    <property type="entry name" value="FA58C"/>
</dbReference>
<evidence type="ECO:0000259" key="2">
    <source>
        <dbReference type="PROSITE" id="PS50022"/>
    </source>
</evidence>
<keyword evidence="1" id="KW-1133">Transmembrane helix</keyword>